<dbReference type="InterPro" id="IPR010652">
    <property type="entry name" value="DUF1232"/>
</dbReference>
<keyword evidence="7" id="KW-1185">Reference proteome</keyword>
<dbReference type="Pfam" id="PF06803">
    <property type="entry name" value="DUF1232"/>
    <property type="match status" value="1"/>
</dbReference>
<dbReference type="EMBL" id="QWLA01000012">
    <property type="protein sequence ID" value="RIH88200.1"/>
    <property type="molecule type" value="Genomic_DNA"/>
</dbReference>
<proteinExistence type="predicted"/>
<protein>
    <recommendedName>
        <fullName evidence="5">DUF1232 domain-containing protein</fullName>
    </recommendedName>
</protein>
<comment type="caution">
    <text evidence="6">The sequence shown here is derived from an EMBL/GenBank/DDBJ whole genome shotgun (WGS) entry which is preliminary data.</text>
</comment>
<evidence type="ECO:0000256" key="4">
    <source>
        <dbReference type="ARBA" id="ARBA00023136"/>
    </source>
</evidence>
<comment type="subcellular location">
    <subcellularLocation>
        <location evidence="1">Endomembrane system</location>
        <topology evidence="1">Multi-pass membrane protein</topology>
    </subcellularLocation>
</comment>
<dbReference type="RefSeq" id="WP_119276262.1">
    <property type="nucleotide sequence ID" value="NZ_QWLA01000012.1"/>
</dbReference>
<evidence type="ECO:0000256" key="3">
    <source>
        <dbReference type="ARBA" id="ARBA00022989"/>
    </source>
</evidence>
<gene>
    <name evidence="6" type="ORF">Mrose_00929</name>
</gene>
<dbReference type="PIRSF" id="PIRSF031804">
    <property type="entry name" value="UCP031804"/>
    <property type="match status" value="1"/>
</dbReference>
<dbReference type="InterPro" id="IPR016983">
    <property type="entry name" value="UCP031804"/>
</dbReference>
<reference evidence="6 7" key="1">
    <citation type="submission" date="2018-08" db="EMBL/GenBank/DDBJ databases">
        <title>Meiothermus roseus NBRC 110900 genome sequencing project.</title>
        <authorList>
            <person name="Da Costa M.S."/>
            <person name="Albuquerque L."/>
            <person name="Raposo P."/>
            <person name="Froufe H.J.C."/>
            <person name="Barroso C.S."/>
            <person name="Egas C."/>
        </authorList>
    </citation>
    <scope>NUCLEOTIDE SEQUENCE [LARGE SCALE GENOMIC DNA]</scope>
    <source>
        <strain evidence="6 7">NBRC 110900</strain>
    </source>
</reference>
<evidence type="ECO:0000313" key="6">
    <source>
        <dbReference type="EMBL" id="RIH88200.1"/>
    </source>
</evidence>
<evidence type="ECO:0000259" key="5">
    <source>
        <dbReference type="Pfam" id="PF06803"/>
    </source>
</evidence>
<evidence type="ECO:0000256" key="2">
    <source>
        <dbReference type="ARBA" id="ARBA00022692"/>
    </source>
</evidence>
<organism evidence="6 7">
    <name type="scientific">Calidithermus roseus</name>
    <dbReference type="NCBI Taxonomy" id="1644118"/>
    <lineage>
        <taxon>Bacteria</taxon>
        <taxon>Thermotogati</taxon>
        <taxon>Deinococcota</taxon>
        <taxon>Deinococci</taxon>
        <taxon>Thermales</taxon>
        <taxon>Thermaceae</taxon>
        <taxon>Calidithermus</taxon>
    </lineage>
</organism>
<keyword evidence="4" id="KW-0472">Membrane</keyword>
<keyword evidence="3" id="KW-1133">Transmembrane helix</keyword>
<accession>A0A399EX15</accession>
<feature type="domain" description="DUF1232" evidence="5">
    <location>
        <begin position="60"/>
        <end position="94"/>
    </location>
</feature>
<evidence type="ECO:0000256" key="1">
    <source>
        <dbReference type="ARBA" id="ARBA00004127"/>
    </source>
</evidence>
<dbReference type="GO" id="GO:0012505">
    <property type="term" value="C:endomembrane system"/>
    <property type="evidence" value="ECO:0007669"/>
    <property type="project" value="UniProtKB-SubCell"/>
</dbReference>
<dbReference type="Proteomes" id="UP000265341">
    <property type="component" value="Unassembled WGS sequence"/>
</dbReference>
<keyword evidence="2" id="KW-0812">Transmembrane</keyword>
<sequence>MTEEIQLFSPPELETTERLNEPSFWGKVQRFARKAGREVVEKALWLHYAYQRPETPAWAKRTILGALAYFILPVDAISDILAGVGYTDDLTVLMIAVGTVATYINPAVKEQARQKVSEWFGN</sequence>
<evidence type="ECO:0000313" key="7">
    <source>
        <dbReference type="Proteomes" id="UP000265341"/>
    </source>
</evidence>
<dbReference type="OrthoDB" id="9793277at2"/>
<name>A0A399EX15_9DEIN</name>
<dbReference type="AlphaFoldDB" id="A0A399EX15"/>